<keyword evidence="8" id="KW-0238">DNA-binding</keyword>
<evidence type="ECO:0000256" key="6">
    <source>
        <dbReference type="ARBA" id="ARBA00022839"/>
    </source>
</evidence>
<evidence type="ECO:0000313" key="20">
    <source>
        <dbReference type="Proteomes" id="UP001595615"/>
    </source>
</evidence>
<keyword evidence="7 15" id="KW-0067">ATP-binding</keyword>
<comment type="caution">
    <text evidence="19">The sequence shown here is derived from an EMBL/GenBank/DDBJ whole genome shotgun (WGS) entry which is preliminary data.</text>
</comment>
<keyword evidence="3" id="KW-0227">DNA damage</keyword>
<sequence length="1135" mass="122454">MTAKPLLPLRPEQMRAADPRDNAWVSASAGTGKTQVLTARVLRLLLGGAAPERILCLTFTKAAAAEMQERIFARLTRWVRADDNALDEDLRALGEAPSPERRERARRLFALVVDARGGLRVQTFHSFAQSLLAGFPMEAEVTPGFTVLDDRTGAELRGRVLTDALADDGFAADVAGLAVKLGERQFAAVVGAMLRQREGLRAIGNPIGHRALLRRGLGLPTDGEAGEVLGAALSETHFDHAGLRSFAAACVAWNTKTGLDYADVIAGWLAASPAGRIETFGAVREIFFKKDGDPRSLSPKLAAVADIAARLTDAIAAVAELEAKFAVVEIAAVHLRVGHVLEAGFRLQKARSGLLDFDDMIARVAAMLGQDRMAEWVRFKLDQSIDHILVDEGQDTNAAQWEIARAIADEFFAGVGAREEQRVARTMFAVGDYKQSIFSFQGSDPRVFEEFRRHFATQAADAGAEFHDVPLAESFRSGRAVLDVVDRVIDDLGAEALGLSDEAVPHRVGRAGDPAARVTLWPPEPYSADIDEDSEAEGVEEAAWLPGSVLRLADRIARQVRGWLDDPDMRLANGRRVRPEDILVLVRARGEFVGALVANLHAQRVPVAGVDRLRLTGPIAVQDCLALVRFALQPDDDLTLATLLVSPFIGWTQDELFALAHDRKSMPLWRRLRHRAESDAHAAVAKAWLDEVLGLADLKPPHEFFETILSGPLNGRAGLLARLGEEARDQIEALLAQALAFEGAHSPSLQGFLAWIETDDIELKRDPDAPADAVRIMTVHGAKGLQAPVVILADAARAPNERASDHVLLTLDNIPDVPIFYGGKEGRVGTIATQIDDNLRRAGEEHWRLLYVALTRAEDMLFVGGALGAREEVPHPNSWHAKVKAALEGLGAQAIEDALWGEVLVHAVGTQAPPAEASAKELAPLAEVPGWAREKPAPEPAPPRPLSPSQLAADDVASPPPSKVMIDAARRGSLLHKLFERLPDVAPDKREPAALAWLAKQARDLDDPTRAALARQALGVIEAPAFAELFGPDALAEAPVAAVVGTAVIAGKVDRLLIQPDRVQVIDFKTGLKVPADAGEVSGYHLKQMAAYVAALKRIFPGRRVEAALLYTEVAKLIELPAELLTANEPAVALL</sequence>
<evidence type="ECO:0000256" key="12">
    <source>
        <dbReference type="ARBA" id="ARBA00034808"/>
    </source>
</evidence>
<dbReference type="Pfam" id="PF00580">
    <property type="entry name" value="UvrD-helicase"/>
    <property type="match status" value="1"/>
</dbReference>
<accession>A0ABV7X8J4</accession>
<evidence type="ECO:0000256" key="13">
    <source>
        <dbReference type="ARBA" id="ARBA00034923"/>
    </source>
</evidence>
<keyword evidence="20" id="KW-1185">Reference proteome</keyword>
<feature type="binding site" evidence="15">
    <location>
        <begin position="27"/>
        <end position="34"/>
    </location>
    <ligand>
        <name>ATP</name>
        <dbReference type="ChEBI" id="CHEBI:30616"/>
    </ligand>
</feature>
<evidence type="ECO:0000256" key="14">
    <source>
        <dbReference type="ARBA" id="ARBA00048988"/>
    </source>
</evidence>
<dbReference type="InterPro" id="IPR000212">
    <property type="entry name" value="DNA_helicase_UvrD/REP"/>
</dbReference>
<dbReference type="EMBL" id="JBHRXV010000001">
    <property type="protein sequence ID" value="MFC3711413.1"/>
    <property type="molecule type" value="Genomic_DNA"/>
</dbReference>
<evidence type="ECO:0000256" key="7">
    <source>
        <dbReference type="ARBA" id="ARBA00022840"/>
    </source>
</evidence>
<comment type="catalytic activity">
    <reaction evidence="14">
        <text>ATP + H2O = ADP + phosphate + H(+)</text>
        <dbReference type="Rhea" id="RHEA:13065"/>
        <dbReference type="ChEBI" id="CHEBI:15377"/>
        <dbReference type="ChEBI" id="CHEBI:15378"/>
        <dbReference type="ChEBI" id="CHEBI:30616"/>
        <dbReference type="ChEBI" id="CHEBI:43474"/>
        <dbReference type="ChEBI" id="CHEBI:456216"/>
        <dbReference type="EC" id="5.6.2.4"/>
    </reaction>
</comment>
<reference evidence="20" key="1">
    <citation type="journal article" date="2019" name="Int. J. Syst. Evol. Microbiol.">
        <title>The Global Catalogue of Microorganisms (GCM) 10K type strain sequencing project: providing services to taxonomists for standard genome sequencing and annotation.</title>
        <authorList>
            <consortium name="The Broad Institute Genomics Platform"/>
            <consortium name="The Broad Institute Genome Sequencing Center for Infectious Disease"/>
            <person name="Wu L."/>
            <person name="Ma J."/>
        </authorList>
    </citation>
    <scope>NUCLEOTIDE SEQUENCE [LARGE SCALE GENOMIC DNA]</scope>
    <source>
        <strain evidence="20">KCTC 42644</strain>
    </source>
</reference>
<dbReference type="InterPro" id="IPR011604">
    <property type="entry name" value="PDDEXK-like_dom_sf"/>
</dbReference>
<protein>
    <recommendedName>
        <fullName evidence="12">DNA 3'-5' helicase</fullName>
        <ecNumber evidence="12">5.6.2.4</ecNumber>
    </recommendedName>
    <alternativeName>
        <fullName evidence="13">DNA 3'-5' helicase II</fullName>
    </alternativeName>
</protein>
<dbReference type="Proteomes" id="UP001595615">
    <property type="component" value="Unassembled WGS sequence"/>
</dbReference>
<dbReference type="PROSITE" id="PS51217">
    <property type="entry name" value="UVRD_HELICASE_CTER"/>
    <property type="match status" value="1"/>
</dbReference>
<evidence type="ECO:0000256" key="3">
    <source>
        <dbReference type="ARBA" id="ARBA00022763"/>
    </source>
</evidence>
<keyword evidence="2 15" id="KW-0547">Nucleotide-binding</keyword>
<keyword evidence="6" id="KW-0269">Exonuclease</keyword>
<dbReference type="InterPro" id="IPR014151">
    <property type="entry name" value="DNA_helicase_AddA"/>
</dbReference>
<dbReference type="Pfam" id="PF13361">
    <property type="entry name" value="UvrD_C"/>
    <property type="match status" value="1"/>
</dbReference>
<evidence type="ECO:0000256" key="15">
    <source>
        <dbReference type="PROSITE-ProRule" id="PRU00560"/>
    </source>
</evidence>
<feature type="domain" description="UvrD-like helicase C-terminal" evidence="18">
    <location>
        <begin position="510"/>
        <end position="784"/>
    </location>
</feature>
<dbReference type="InterPro" id="IPR038726">
    <property type="entry name" value="PDDEXK_AddAB-type"/>
</dbReference>
<dbReference type="PROSITE" id="PS51198">
    <property type="entry name" value="UVRD_HELICASE_ATP_BIND"/>
    <property type="match status" value="1"/>
</dbReference>
<evidence type="ECO:0000256" key="4">
    <source>
        <dbReference type="ARBA" id="ARBA00022801"/>
    </source>
</evidence>
<evidence type="ECO:0000313" key="19">
    <source>
        <dbReference type="EMBL" id="MFC3711413.1"/>
    </source>
</evidence>
<dbReference type="InterPro" id="IPR014017">
    <property type="entry name" value="DNA_helicase_UvrD-like_C"/>
</dbReference>
<keyword evidence="9" id="KW-0234">DNA repair</keyword>
<feature type="domain" description="UvrD-like helicase ATP-binding" evidence="17">
    <location>
        <begin position="6"/>
        <end position="478"/>
    </location>
</feature>
<dbReference type="EC" id="5.6.2.4" evidence="12"/>
<dbReference type="Pfam" id="PF12705">
    <property type="entry name" value="PDDEXK_1"/>
    <property type="match status" value="1"/>
</dbReference>
<dbReference type="RefSeq" id="WP_380856267.1">
    <property type="nucleotide sequence ID" value="NZ_JBHRXV010000001.1"/>
</dbReference>
<evidence type="ECO:0000259" key="18">
    <source>
        <dbReference type="PROSITE" id="PS51217"/>
    </source>
</evidence>
<dbReference type="Gene3D" id="3.40.50.300">
    <property type="entry name" value="P-loop containing nucleotide triphosphate hydrolases"/>
    <property type="match status" value="4"/>
</dbReference>
<dbReference type="InterPro" id="IPR011335">
    <property type="entry name" value="Restrct_endonuc-II-like"/>
</dbReference>
<evidence type="ECO:0000259" key="17">
    <source>
        <dbReference type="PROSITE" id="PS51198"/>
    </source>
</evidence>
<evidence type="ECO:0000256" key="5">
    <source>
        <dbReference type="ARBA" id="ARBA00022806"/>
    </source>
</evidence>
<gene>
    <name evidence="19" type="primary">addA</name>
    <name evidence="19" type="ORF">ACFOMD_02450</name>
</gene>
<evidence type="ECO:0000256" key="16">
    <source>
        <dbReference type="SAM" id="MobiDB-lite"/>
    </source>
</evidence>
<evidence type="ECO:0000256" key="1">
    <source>
        <dbReference type="ARBA" id="ARBA00022722"/>
    </source>
</evidence>
<organism evidence="19 20">
    <name type="scientific">Sphingoaurantiacus capsulatus</name>
    <dbReference type="NCBI Taxonomy" id="1771310"/>
    <lineage>
        <taxon>Bacteria</taxon>
        <taxon>Pseudomonadati</taxon>
        <taxon>Pseudomonadota</taxon>
        <taxon>Alphaproteobacteria</taxon>
        <taxon>Sphingomonadales</taxon>
        <taxon>Sphingosinicellaceae</taxon>
        <taxon>Sphingoaurantiacus</taxon>
    </lineage>
</organism>
<keyword evidence="5 15" id="KW-0347">Helicase</keyword>
<comment type="catalytic activity">
    <reaction evidence="11">
        <text>Couples ATP hydrolysis with the unwinding of duplex DNA by translocating in the 3'-5' direction.</text>
        <dbReference type="EC" id="5.6.2.4"/>
    </reaction>
</comment>
<dbReference type="Gene3D" id="1.10.486.10">
    <property type="entry name" value="PCRA, domain 4"/>
    <property type="match status" value="1"/>
</dbReference>
<evidence type="ECO:0000256" key="10">
    <source>
        <dbReference type="ARBA" id="ARBA00023235"/>
    </source>
</evidence>
<keyword evidence="1" id="KW-0540">Nuclease</keyword>
<keyword evidence="4 15" id="KW-0378">Hydrolase</keyword>
<feature type="region of interest" description="Disordered" evidence="16">
    <location>
        <begin position="932"/>
        <end position="960"/>
    </location>
</feature>
<dbReference type="GO" id="GO:0004386">
    <property type="term" value="F:helicase activity"/>
    <property type="evidence" value="ECO:0007669"/>
    <property type="project" value="UniProtKB-KW"/>
</dbReference>
<evidence type="ECO:0000256" key="9">
    <source>
        <dbReference type="ARBA" id="ARBA00023204"/>
    </source>
</evidence>
<dbReference type="PANTHER" id="PTHR11070">
    <property type="entry name" value="UVRD / RECB / PCRA DNA HELICASE FAMILY MEMBER"/>
    <property type="match status" value="1"/>
</dbReference>
<proteinExistence type="predicted"/>
<dbReference type="PANTHER" id="PTHR11070:SF2">
    <property type="entry name" value="ATP-DEPENDENT DNA HELICASE SRS2"/>
    <property type="match status" value="1"/>
</dbReference>
<dbReference type="Gene3D" id="3.90.320.10">
    <property type="match status" value="1"/>
</dbReference>
<evidence type="ECO:0000256" key="11">
    <source>
        <dbReference type="ARBA" id="ARBA00034617"/>
    </source>
</evidence>
<dbReference type="InterPro" id="IPR014016">
    <property type="entry name" value="UvrD-like_ATP-bd"/>
</dbReference>
<keyword evidence="10" id="KW-0413">Isomerase</keyword>
<dbReference type="SUPFAM" id="SSF52980">
    <property type="entry name" value="Restriction endonuclease-like"/>
    <property type="match status" value="1"/>
</dbReference>
<dbReference type="NCBIfam" id="TIGR02784">
    <property type="entry name" value="addA_alphas"/>
    <property type="match status" value="1"/>
</dbReference>
<dbReference type="InterPro" id="IPR027417">
    <property type="entry name" value="P-loop_NTPase"/>
</dbReference>
<evidence type="ECO:0000256" key="8">
    <source>
        <dbReference type="ARBA" id="ARBA00023125"/>
    </source>
</evidence>
<dbReference type="SUPFAM" id="SSF52540">
    <property type="entry name" value="P-loop containing nucleoside triphosphate hydrolases"/>
    <property type="match status" value="1"/>
</dbReference>
<name>A0ABV7X8J4_9SPHN</name>
<evidence type="ECO:0000256" key="2">
    <source>
        <dbReference type="ARBA" id="ARBA00022741"/>
    </source>
</evidence>